<keyword evidence="1" id="KW-0732">Signal</keyword>
<dbReference type="Proteomes" id="UP001632038">
    <property type="component" value="Unassembled WGS sequence"/>
</dbReference>
<sequence length="112" mass="11926">MISSSKLQIIFLLSFVCFIGVSLAGEGKFSFASSNDAVTCPVPQDSVEANVIVDAQTQNIRTIVCCSATSVVTSACACHLAPMDKKNVARVTITGRPKKADQNALENFIRTN</sequence>
<dbReference type="AlphaFoldDB" id="A0ABD3E3I6"/>
<keyword evidence="3" id="KW-1185">Reference proteome</keyword>
<protein>
    <submittedName>
        <fullName evidence="2">Uncharacterized protein</fullName>
    </submittedName>
</protein>
<feature type="signal peptide" evidence="1">
    <location>
        <begin position="1"/>
        <end position="24"/>
    </location>
</feature>
<name>A0ABD3E3I6_9LAMI</name>
<accession>A0ABD3E3I6</accession>
<reference evidence="3" key="1">
    <citation type="journal article" date="2024" name="IScience">
        <title>Strigolactones Initiate the Formation of Haustorium-like Structures in Castilleja.</title>
        <authorList>
            <person name="Buerger M."/>
            <person name="Peterson D."/>
            <person name="Chory J."/>
        </authorList>
    </citation>
    <scope>NUCLEOTIDE SEQUENCE [LARGE SCALE GENOMIC DNA]</scope>
</reference>
<feature type="chain" id="PRO_5044837696" evidence="1">
    <location>
        <begin position="25"/>
        <end position="112"/>
    </location>
</feature>
<proteinExistence type="predicted"/>
<gene>
    <name evidence="2" type="ORF">CASFOL_008612</name>
</gene>
<dbReference type="EMBL" id="JAVIJP010000009">
    <property type="protein sequence ID" value="KAL3647644.1"/>
    <property type="molecule type" value="Genomic_DNA"/>
</dbReference>
<evidence type="ECO:0000313" key="2">
    <source>
        <dbReference type="EMBL" id="KAL3647644.1"/>
    </source>
</evidence>
<evidence type="ECO:0000313" key="3">
    <source>
        <dbReference type="Proteomes" id="UP001632038"/>
    </source>
</evidence>
<organism evidence="2 3">
    <name type="scientific">Castilleja foliolosa</name>
    <dbReference type="NCBI Taxonomy" id="1961234"/>
    <lineage>
        <taxon>Eukaryota</taxon>
        <taxon>Viridiplantae</taxon>
        <taxon>Streptophyta</taxon>
        <taxon>Embryophyta</taxon>
        <taxon>Tracheophyta</taxon>
        <taxon>Spermatophyta</taxon>
        <taxon>Magnoliopsida</taxon>
        <taxon>eudicotyledons</taxon>
        <taxon>Gunneridae</taxon>
        <taxon>Pentapetalae</taxon>
        <taxon>asterids</taxon>
        <taxon>lamiids</taxon>
        <taxon>Lamiales</taxon>
        <taxon>Orobanchaceae</taxon>
        <taxon>Pedicularideae</taxon>
        <taxon>Castillejinae</taxon>
        <taxon>Castilleja</taxon>
    </lineage>
</organism>
<comment type="caution">
    <text evidence="2">The sequence shown here is derived from an EMBL/GenBank/DDBJ whole genome shotgun (WGS) entry which is preliminary data.</text>
</comment>
<evidence type="ECO:0000256" key="1">
    <source>
        <dbReference type="SAM" id="SignalP"/>
    </source>
</evidence>